<sequence length="939" mass="107367">MRRKGMKEELSLPPGPITRSRAKKFKESLQIYVGKLLEHMEDQDSIKAQEIIHTQLGVNASNKPNILYEGSKSVEEYHKEMEMLIIKANIEEGPEVTMSRFLGGLNREIADVVELQNYVEMEELVNLAMKVEKQQKQRNSTRSFSSCSNNWRLKWSKFDEKKKVFNSGCKEKFEEVDKGKGRSTSIQQGNSEPTFKQSKHRDIRCFKCQGRGHISSNCPNRKTMLIRGDEIVSESEHDNDSDSSHPSMPSLAKGKYFPHKVLASAYMVDKLELRCEKHPNPYRLQWLNDSGEVKVTKQVVVPFSIGKYVDEVRCDVVPMQAGHLSLGRPWQFDRKVNHDGFTNRYTFEMNGRKITLAPMTPSEIYQDQLKAKTSSNEGKGSEDTKRKEDYGHVFPEEMDPIRECPRYIKSGPSDPSILYLQPRHRSEALWHGHDTPTVRPRRSRSTTYGYLPPALVPPLISSGFYEASRASYFPYDWHLVMTLIMRSRAETHMFHMAVGVGETTITLEDVAIYLGLPINGKAVVESRATTGPRSARSCLGRLQRSQTLKMVQGYIVRLIDGFFMPDTSGNKVYLICLPLLRNLEEAGQYGWGSAVLTYLFRKMCEAMRWDCENMGGCTHLLLAWAWDRFPTLAPRLRGRKTCKLSAKVEAARYPIPCPLSARWSDYRTTTRELCTHNVTEYVLKMDNMFPANVVWQPYISPELNGEIPNYCLHARDLGRAHVPLICFHILEWQQADRVMRQHGMRQGIPVPPKDLDLQQTHQLTNKMHVHWPSRQLPWIQMWDQRWNRLVDAPKTTVPLAMHFLLHALGDTYGVLADRVYKQPLPANEIAHMCEYMQTLNLNLDPEDAGDHEPNSAPTFPYGPVNGRDSSRSRPKKMSDSHPLVDPEPQDFDAMATFLRTPPPSISQTQGESSVGPSTSTQHRRPQEDEDDDDDEDAGA</sequence>
<evidence type="ECO:0000256" key="1">
    <source>
        <dbReference type="PROSITE-ProRule" id="PRU00047"/>
    </source>
</evidence>
<accession>A0A835C4A2</accession>
<feature type="domain" description="CCHC-type" evidence="3">
    <location>
        <begin position="204"/>
        <end position="220"/>
    </location>
</feature>
<dbReference type="GO" id="GO:0003676">
    <property type="term" value="F:nucleic acid binding"/>
    <property type="evidence" value="ECO:0007669"/>
    <property type="project" value="InterPro"/>
</dbReference>
<evidence type="ECO:0000256" key="2">
    <source>
        <dbReference type="SAM" id="MobiDB-lite"/>
    </source>
</evidence>
<feature type="region of interest" description="Disordered" evidence="2">
    <location>
        <begin position="843"/>
        <end position="939"/>
    </location>
</feature>
<dbReference type="OrthoDB" id="1939467at2759"/>
<organism evidence="4 5">
    <name type="scientific">Senna tora</name>
    <dbReference type="NCBI Taxonomy" id="362788"/>
    <lineage>
        <taxon>Eukaryota</taxon>
        <taxon>Viridiplantae</taxon>
        <taxon>Streptophyta</taxon>
        <taxon>Embryophyta</taxon>
        <taxon>Tracheophyta</taxon>
        <taxon>Spermatophyta</taxon>
        <taxon>Magnoliopsida</taxon>
        <taxon>eudicotyledons</taxon>
        <taxon>Gunneridae</taxon>
        <taxon>Pentapetalae</taxon>
        <taxon>rosids</taxon>
        <taxon>fabids</taxon>
        <taxon>Fabales</taxon>
        <taxon>Fabaceae</taxon>
        <taxon>Caesalpinioideae</taxon>
        <taxon>Cassia clade</taxon>
        <taxon>Senna</taxon>
    </lineage>
</organism>
<dbReference type="Pfam" id="PF00098">
    <property type="entry name" value="zf-CCHC"/>
    <property type="match status" value="1"/>
</dbReference>
<dbReference type="PANTHER" id="PTHR35046:SF9">
    <property type="entry name" value="RNA-DIRECTED DNA POLYMERASE"/>
    <property type="match status" value="1"/>
</dbReference>
<feature type="compositionally biased region" description="Basic and acidic residues" evidence="2">
    <location>
        <begin position="379"/>
        <end position="391"/>
    </location>
</feature>
<keyword evidence="5" id="KW-1185">Reference proteome</keyword>
<protein>
    <recommendedName>
        <fullName evidence="3">CCHC-type domain-containing protein</fullName>
    </recommendedName>
</protein>
<dbReference type="Gene3D" id="4.10.60.10">
    <property type="entry name" value="Zinc finger, CCHC-type"/>
    <property type="match status" value="1"/>
</dbReference>
<feature type="compositionally biased region" description="Acidic residues" evidence="2">
    <location>
        <begin position="927"/>
        <end position="939"/>
    </location>
</feature>
<feature type="compositionally biased region" description="Polar residues" evidence="2">
    <location>
        <begin position="905"/>
        <end position="920"/>
    </location>
</feature>
<evidence type="ECO:0000313" key="4">
    <source>
        <dbReference type="EMBL" id="KAF7832199.1"/>
    </source>
</evidence>
<dbReference type="AlphaFoldDB" id="A0A835C4A2"/>
<keyword evidence="1" id="KW-0479">Metal-binding</keyword>
<dbReference type="GO" id="GO:0008270">
    <property type="term" value="F:zinc ion binding"/>
    <property type="evidence" value="ECO:0007669"/>
    <property type="project" value="UniProtKB-KW"/>
</dbReference>
<evidence type="ECO:0000259" key="3">
    <source>
        <dbReference type="PROSITE" id="PS50158"/>
    </source>
</evidence>
<proteinExistence type="predicted"/>
<name>A0A835C4A2_9FABA</name>
<evidence type="ECO:0000313" key="5">
    <source>
        <dbReference type="Proteomes" id="UP000634136"/>
    </source>
</evidence>
<dbReference type="PROSITE" id="PS50158">
    <property type="entry name" value="ZF_CCHC"/>
    <property type="match status" value="1"/>
</dbReference>
<comment type="caution">
    <text evidence="4">The sequence shown here is derived from an EMBL/GenBank/DDBJ whole genome shotgun (WGS) entry which is preliminary data.</text>
</comment>
<dbReference type="InterPro" id="IPR036875">
    <property type="entry name" value="Znf_CCHC_sf"/>
</dbReference>
<feature type="compositionally biased region" description="Basic and acidic residues" evidence="2">
    <location>
        <begin position="868"/>
        <end position="884"/>
    </location>
</feature>
<reference evidence="4" key="1">
    <citation type="submission" date="2020-09" db="EMBL/GenBank/DDBJ databases">
        <title>Genome-Enabled Discovery of Anthraquinone Biosynthesis in Senna tora.</title>
        <authorList>
            <person name="Kang S.-H."/>
            <person name="Pandey R.P."/>
            <person name="Lee C.-M."/>
            <person name="Sim J.-S."/>
            <person name="Jeong J.-T."/>
            <person name="Choi B.-S."/>
            <person name="Jung M."/>
            <person name="Ginzburg D."/>
            <person name="Zhao K."/>
            <person name="Won S.Y."/>
            <person name="Oh T.-J."/>
            <person name="Yu Y."/>
            <person name="Kim N.-H."/>
            <person name="Lee O.R."/>
            <person name="Lee T.-H."/>
            <person name="Bashyal P."/>
            <person name="Kim T.-S."/>
            <person name="Lee W.-H."/>
            <person name="Kawkins C."/>
            <person name="Kim C.-K."/>
            <person name="Kim J.S."/>
            <person name="Ahn B.O."/>
            <person name="Rhee S.Y."/>
            <person name="Sohng J.K."/>
        </authorList>
    </citation>
    <scope>NUCLEOTIDE SEQUENCE</scope>
    <source>
        <tissue evidence="4">Leaf</tissue>
    </source>
</reference>
<dbReference type="SUPFAM" id="SSF57756">
    <property type="entry name" value="Retrovirus zinc finger-like domains"/>
    <property type="match status" value="1"/>
</dbReference>
<dbReference type="Pfam" id="PF10536">
    <property type="entry name" value="PMD"/>
    <property type="match status" value="1"/>
</dbReference>
<dbReference type="InterPro" id="IPR019557">
    <property type="entry name" value="AminoTfrase-like_pln_mobile"/>
</dbReference>
<dbReference type="Proteomes" id="UP000634136">
    <property type="component" value="Unassembled WGS sequence"/>
</dbReference>
<feature type="region of interest" description="Disordered" evidence="2">
    <location>
        <begin position="368"/>
        <end position="391"/>
    </location>
</feature>
<gene>
    <name evidence="4" type="ORF">G2W53_014532</name>
</gene>
<dbReference type="PANTHER" id="PTHR35046">
    <property type="entry name" value="ZINC KNUCKLE (CCHC-TYPE) FAMILY PROTEIN"/>
    <property type="match status" value="1"/>
</dbReference>
<dbReference type="CDD" id="cd00303">
    <property type="entry name" value="retropepsin_like"/>
    <property type="match status" value="1"/>
</dbReference>
<feature type="region of interest" description="Disordered" evidence="2">
    <location>
        <begin position="176"/>
        <end position="197"/>
    </location>
</feature>
<feature type="compositionally biased region" description="Polar residues" evidence="2">
    <location>
        <begin position="182"/>
        <end position="196"/>
    </location>
</feature>
<keyword evidence="1" id="KW-0863">Zinc-finger</keyword>
<dbReference type="EMBL" id="JAAIUW010000005">
    <property type="protein sequence ID" value="KAF7832199.1"/>
    <property type="molecule type" value="Genomic_DNA"/>
</dbReference>
<dbReference type="SMART" id="SM00343">
    <property type="entry name" value="ZnF_C2HC"/>
    <property type="match status" value="1"/>
</dbReference>
<keyword evidence="1" id="KW-0862">Zinc</keyword>
<dbReference type="InterPro" id="IPR001878">
    <property type="entry name" value="Znf_CCHC"/>
</dbReference>